<comment type="caution">
    <text evidence="2">The sequence shown here is derived from an EMBL/GenBank/DDBJ whole genome shotgun (WGS) entry which is preliminary data.</text>
</comment>
<organism evidence="2 3">
    <name type="scientific">Acer saccharum</name>
    <name type="common">Sugar maple</name>
    <dbReference type="NCBI Taxonomy" id="4024"/>
    <lineage>
        <taxon>Eukaryota</taxon>
        <taxon>Viridiplantae</taxon>
        <taxon>Streptophyta</taxon>
        <taxon>Embryophyta</taxon>
        <taxon>Tracheophyta</taxon>
        <taxon>Spermatophyta</taxon>
        <taxon>Magnoliopsida</taxon>
        <taxon>eudicotyledons</taxon>
        <taxon>Gunneridae</taxon>
        <taxon>Pentapetalae</taxon>
        <taxon>rosids</taxon>
        <taxon>malvids</taxon>
        <taxon>Sapindales</taxon>
        <taxon>Sapindaceae</taxon>
        <taxon>Hippocastanoideae</taxon>
        <taxon>Acereae</taxon>
        <taxon>Acer</taxon>
    </lineage>
</organism>
<keyword evidence="3" id="KW-1185">Reference proteome</keyword>
<feature type="region of interest" description="Disordered" evidence="1">
    <location>
        <begin position="107"/>
        <end position="126"/>
    </location>
</feature>
<accession>A0AA39RG70</accession>
<sequence length="192" mass="20681">MSNGNGKQTSGAATEANFERFLPVKKGIRINPAAARQQVSVEKGSGSRFNVLDDKVTEMITVVDEVDATKATRSTAPPQSHVKIRKKGNVVASSSRYVAKLSESCGMPFSASSSRDRTQHTETDDDEAMDSASVLRHLHKEVHGFSAQPVDSMEVVDTPCIQKISALPISGMDKNFDMVASDLKEALAVISE</sequence>
<protein>
    <submittedName>
        <fullName evidence="2">Uncharacterized protein</fullName>
    </submittedName>
</protein>
<reference evidence="2" key="2">
    <citation type="submission" date="2023-06" db="EMBL/GenBank/DDBJ databases">
        <authorList>
            <person name="Swenson N.G."/>
            <person name="Wegrzyn J.L."/>
            <person name="Mcevoy S.L."/>
        </authorList>
    </citation>
    <scope>NUCLEOTIDE SEQUENCE</scope>
    <source>
        <strain evidence="2">NS2018</strain>
        <tissue evidence="2">Leaf</tissue>
    </source>
</reference>
<evidence type="ECO:0000313" key="2">
    <source>
        <dbReference type="EMBL" id="KAK0572835.1"/>
    </source>
</evidence>
<dbReference type="EMBL" id="JAUESC010000388">
    <property type="protein sequence ID" value="KAK0572835.1"/>
    <property type="molecule type" value="Genomic_DNA"/>
</dbReference>
<dbReference type="AlphaFoldDB" id="A0AA39RG70"/>
<gene>
    <name evidence="2" type="ORF">LWI29_037962</name>
</gene>
<evidence type="ECO:0000313" key="3">
    <source>
        <dbReference type="Proteomes" id="UP001168877"/>
    </source>
</evidence>
<reference evidence="2" key="1">
    <citation type="journal article" date="2022" name="Plant J.">
        <title>Strategies of tolerance reflected in two North American maple genomes.</title>
        <authorList>
            <person name="McEvoy S.L."/>
            <person name="Sezen U.U."/>
            <person name="Trouern-Trend A."/>
            <person name="McMahon S.M."/>
            <person name="Schaberg P.G."/>
            <person name="Yang J."/>
            <person name="Wegrzyn J.L."/>
            <person name="Swenson N.G."/>
        </authorList>
    </citation>
    <scope>NUCLEOTIDE SEQUENCE</scope>
    <source>
        <strain evidence="2">NS2018</strain>
    </source>
</reference>
<evidence type="ECO:0000256" key="1">
    <source>
        <dbReference type="SAM" id="MobiDB-lite"/>
    </source>
</evidence>
<dbReference type="Proteomes" id="UP001168877">
    <property type="component" value="Unassembled WGS sequence"/>
</dbReference>
<proteinExistence type="predicted"/>
<name>A0AA39RG70_ACESA</name>